<proteinExistence type="predicted"/>
<organism evidence="1 2">
    <name type="scientific">Zarea fungicola</name>
    <dbReference type="NCBI Taxonomy" id="93591"/>
    <lineage>
        <taxon>Eukaryota</taxon>
        <taxon>Fungi</taxon>
        <taxon>Dikarya</taxon>
        <taxon>Ascomycota</taxon>
        <taxon>Pezizomycotina</taxon>
        <taxon>Sordariomycetes</taxon>
        <taxon>Hypocreomycetidae</taxon>
        <taxon>Hypocreales</taxon>
        <taxon>Cordycipitaceae</taxon>
        <taxon>Zarea</taxon>
    </lineage>
</organism>
<dbReference type="Proteomes" id="UP001143910">
    <property type="component" value="Unassembled WGS sequence"/>
</dbReference>
<protein>
    <submittedName>
        <fullName evidence="1">Uncharacterized protein</fullName>
    </submittedName>
</protein>
<sequence length="380" mass="42533">MSQVKADGGQEIDYDVLIIGAGISGIGFAYRLKQSNPNLTYAVLDARHEVGGTWSLFNYPGIRSDSDLYTFSFPWKPWTKDRAIAEAPLIKNYLNEAIREQGIDGHIKFHHKVNALDWSSATNTWTLDITADGKTSKSLRSRFVLLGSGYYDYDEPLKADIPGIDSFEGTVIHPQFWPKGYDYTDKNVVIIGSGATAITLVPNMADKSERFRSSDYRSALTRGSLEPMRARRAGVATTVEDEDESSDANGRKNWDAIVFKRHSSEARFLAIVCRRMNNVESQPNACKQQCDAGAPEWISEYQIRRYEERLVANTKDNDDFDAPEGKKHKVNQKATKQESAEGGKVTRRGRSKVLFGDLGRVSCVGTSKVTRLRIQNEVSL</sequence>
<comment type="caution">
    <text evidence="1">The sequence shown here is derived from an EMBL/GenBank/DDBJ whole genome shotgun (WGS) entry which is preliminary data.</text>
</comment>
<accession>A0ACC1MN42</accession>
<dbReference type="EMBL" id="JANJQO010002093">
    <property type="protein sequence ID" value="KAJ2968113.1"/>
    <property type="molecule type" value="Genomic_DNA"/>
</dbReference>
<evidence type="ECO:0000313" key="1">
    <source>
        <dbReference type="EMBL" id="KAJ2968113.1"/>
    </source>
</evidence>
<gene>
    <name evidence="1" type="ORF">NQ176_g9337</name>
</gene>
<reference evidence="1" key="1">
    <citation type="submission" date="2022-08" db="EMBL/GenBank/DDBJ databases">
        <title>Genome Sequence of Lecanicillium fungicola.</title>
        <authorList>
            <person name="Buettner E."/>
        </authorList>
    </citation>
    <scope>NUCLEOTIDE SEQUENCE</scope>
    <source>
        <strain evidence="1">Babe33</strain>
    </source>
</reference>
<keyword evidence="2" id="KW-1185">Reference proteome</keyword>
<name>A0ACC1MN42_9HYPO</name>
<evidence type="ECO:0000313" key="2">
    <source>
        <dbReference type="Proteomes" id="UP001143910"/>
    </source>
</evidence>